<dbReference type="AlphaFoldDB" id="A0A167CRB1"/>
<dbReference type="PANTHER" id="PTHR35867">
    <property type="entry name" value="PROTEIN RSEC"/>
    <property type="match status" value="1"/>
</dbReference>
<keyword evidence="1" id="KW-0472">Membrane</keyword>
<feature type="transmembrane region" description="Helical" evidence="1">
    <location>
        <begin position="77"/>
        <end position="98"/>
    </location>
</feature>
<sequence>MIEQTLTVSELKNNTAWLVSEQKPACEGCNGKCGSQVFSKLFGTHKKAFPMPLTQPLQVGQKVKLALDDSQVVQHAFWVYLLPLVMAFIGMFSALLLFSLPESGQIVSAAIFAFLGFLIAKKKGESLKHDIKVIKIYPISLPVTQIDGD</sequence>
<evidence type="ECO:0000313" key="2">
    <source>
        <dbReference type="EMBL" id="KZN47968.1"/>
    </source>
</evidence>
<evidence type="ECO:0000256" key="1">
    <source>
        <dbReference type="SAM" id="Phobius"/>
    </source>
</evidence>
<dbReference type="PIRSF" id="PIRSF004923">
    <property type="entry name" value="RseC"/>
    <property type="match status" value="1"/>
</dbReference>
<dbReference type="InterPro" id="IPR007359">
    <property type="entry name" value="SigmaE_reg_RseC_MucC"/>
</dbReference>
<organism evidence="2 3">
    <name type="scientific">Pseudoalteromonas luteoviolacea NCIMB 1942</name>
    <dbReference type="NCBI Taxonomy" id="1365253"/>
    <lineage>
        <taxon>Bacteria</taxon>
        <taxon>Pseudomonadati</taxon>
        <taxon>Pseudomonadota</taxon>
        <taxon>Gammaproteobacteria</taxon>
        <taxon>Alteromonadales</taxon>
        <taxon>Pseudoalteromonadaceae</taxon>
        <taxon>Pseudoalteromonas</taxon>
    </lineage>
</organism>
<accession>A0A167CRB1</accession>
<reference evidence="2 3" key="1">
    <citation type="submission" date="2013-07" db="EMBL/GenBank/DDBJ databases">
        <title>Comparative Genomic and Metabolomic Analysis of Twelve Strains of Pseudoalteromonas luteoviolacea.</title>
        <authorList>
            <person name="Vynne N.G."/>
            <person name="Mansson M."/>
            <person name="Gram L."/>
        </authorList>
    </citation>
    <scope>NUCLEOTIDE SEQUENCE [LARGE SCALE GENOMIC DNA]</scope>
    <source>
        <strain evidence="2 3">NCIMB 1942</strain>
    </source>
</reference>
<gene>
    <name evidence="2" type="ORF">N482_01635</name>
</gene>
<keyword evidence="1" id="KW-1133">Transmembrane helix</keyword>
<evidence type="ECO:0008006" key="4">
    <source>
        <dbReference type="Google" id="ProtNLM"/>
    </source>
</evidence>
<dbReference type="Proteomes" id="UP000076587">
    <property type="component" value="Unassembled WGS sequence"/>
</dbReference>
<dbReference type="EMBL" id="AUXT01000150">
    <property type="protein sequence ID" value="KZN47968.1"/>
    <property type="molecule type" value="Genomic_DNA"/>
</dbReference>
<dbReference type="PANTHER" id="PTHR35867:SF1">
    <property type="entry name" value="PROTEIN RSEC"/>
    <property type="match status" value="1"/>
</dbReference>
<evidence type="ECO:0000313" key="3">
    <source>
        <dbReference type="Proteomes" id="UP000076587"/>
    </source>
</evidence>
<dbReference type="Pfam" id="PF04246">
    <property type="entry name" value="RseC_MucC"/>
    <property type="match status" value="1"/>
</dbReference>
<dbReference type="OrthoDB" id="6299046at2"/>
<dbReference type="PATRIC" id="fig|1365253.3.peg.2117"/>
<comment type="caution">
    <text evidence="2">The sequence shown here is derived from an EMBL/GenBank/DDBJ whole genome shotgun (WGS) entry which is preliminary data.</text>
</comment>
<protein>
    <recommendedName>
        <fullName evidence="4">Sigma-E factor regulatory protein RseC</fullName>
    </recommendedName>
</protein>
<dbReference type="InterPro" id="IPR026268">
    <property type="entry name" value="RseC"/>
</dbReference>
<dbReference type="RefSeq" id="WP_063376841.1">
    <property type="nucleotide sequence ID" value="NZ_AUXT01000150.1"/>
</dbReference>
<feature type="transmembrane region" description="Helical" evidence="1">
    <location>
        <begin position="104"/>
        <end position="120"/>
    </location>
</feature>
<name>A0A167CRB1_9GAMM</name>
<proteinExistence type="predicted"/>
<keyword evidence="1" id="KW-0812">Transmembrane</keyword>